<evidence type="ECO:0000256" key="1">
    <source>
        <dbReference type="SAM" id="MobiDB-lite"/>
    </source>
</evidence>
<proteinExistence type="predicted"/>
<protein>
    <submittedName>
        <fullName evidence="2">Uncharacterized protein</fullName>
    </submittedName>
</protein>
<organism evidence="2 3">
    <name type="scientific">Erythrobacter fulvus</name>
    <dbReference type="NCBI Taxonomy" id="2987523"/>
    <lineage>
        <taxon>Bacteria</taxon>
        <taxon>Pseudomonadati</taxon>
        <taxon>Pseudomonadota</taxon>
        <taxon>Alphaproteobacteria</taxon>
        <taxon>Sphingomonadales</taxon>
        <taxon>Erythrobacteraceae</taxon>
        <taxon>Erythrobacter/Porphyrobacter group</taxon>
        <taxon>Erythrobacter</taxon>
    </lineage>
</organism>
<gene>
    <name evidence="2" type="ORF">OIK40_14470</name>
</gene>
<evidence type="ECO:0000313" key="3">
    <source>
        <dbReference type="Proteomes" id="UP001216558"/>
    </source>
</evidence>
<feature type="region of interest" description="Disordered" evidence="1">
    <location>
        <begin position="43"/>
        <end position="65"/>
    </location>
</feature>
<dbReference type="EMBL" id="JAQQXQ010000014">
    <property type="protein sequence ID" value="MDC8755850.1"/>
    <property type="molecule type" value="Genomic_DNA"/>
</dbReference>
<dbReference type="RefSeq" id="WP_273679059.1">
    <property type="nucleotide sequence ID" value="NZ_JAQQXQ010000014.1"/>
</dbReference>
<sequence>MTAKRRLLPESEIRSAIELLRELGIEPGAVDLRSDGITIYPKSESQGNAFDAWKNQSNRERPARS</sequence>
<reference evidence="2 3" key="1">
    <citation type="submission" date="2022-10" db="EMBL/GenBank/DDBJ databases">
        <title>Erythrobacter sp. sf7 Genome sequencing.</title>
        <authorList>
            <person name="Park S."/>
        </authorList>
    </citation>
    <scope>NUCLEOTIDE SEQUENCE [LARGE SCALE GENOMIC DNA]</scope>
    <source>
        <strain evidence="3">sf7</strain>
    </source>
</reference>
<name>A0ABT5JTW1_9SPHN</name>
<keyword evidence="3" id="KW-1185">Reference proteome</keyword>
<dbReference type="Proteomes" id="UP001216558">
    <property type="component" value="Unassembled WGS sequence"/>
</dbReference>
<comment type="caution">
    <text evidence="2">The sequence shown here is derived from an EMBL/GenBank/DDBJ whole genome shotgun (WGS) entry which is preliminary data.</text>
</comment>
<accession>A0ABT5JTW1</accession>
<evidence type="ECO:0000313" key="2">
    <source>
        <dbReference type="EMBL" id="MDC8755850.1"/>
    </source>
</evidence>